<name>A0ABW2G0W3_9ACTN</name>
<dbReference type="GO" id="GO:0016787">
    <property type="term" value="F:hydrolase activity"/>
    <property type="evidence" value="ECO:0007669"/>
    <property type="project" value="UniProtKB-KW"/>
</dbReference>
<comment type="caution">
    <text evidence="2">The sequence shown here is derived from an EMBL/GenBank/DDBJ whole genome shotgun (WGS) entry which is preliminary data.</text>
</comment>
<dbReference type="Gene3D" id="3.40.710.10">
    <property type="entry name" value="DD-peptidase/beta-lactamase superfamily"/>
    <property type="match status" value="1"/>
</dbReference>
<keyword evidence="2" id="KW-0378">Hydrolase</keyword>
<sequence length="304" mass="31131">MAAEGRTRRDARRRRRRTRRTAALLVLALAAAAVRLYPGRSQSADTLQVAATEPAGAPSADAAARLGAQLDAGLADALGGTTGHVSVAVLDTATGATADYGTDTFVTASIVKVDILAALLRQSDGMLTAAQRTAAALMIENSDNDAATELFEAVGGADGLDEANAAFGLTATTAGTDGYWGLTATTAADQLRLLQVVFGTDDSLGTASRSYLQGLMGRIADDQDWGVSAADDGGDPRLKNGWLPRTESGAWVINSIGRVVHDGRQVLVAVLSDGSATEQEGIDLVESAASAAVDSLTAATSTQR</sequence>
<dbReference type="InterPro" id="IPR045155">
    <property type="entry name" value="Beta-lactam_cat"/>
</dbReference>
<dbReference type="SUPFAM" id="SSF56601">
    <property type="entry name" value="beta-lactamase/transpeptidase-like"/>
    <property type="match status" value="1"/>
</dbReference>
<evidence type="ECO:0000313" key="3">
    <source>
        <dbReference type="Proteomes" id="UP001596435"/>
    </source>
</evidence>
<dbReference type="RefSeq" id="WP_380231686.1">
    <property type="nucleotide sequence ID" value="NZ_JBHSVH010000002.1"/>
</dbReference>
<gene>
    <name evidence="2" type="ORF">ACFQMG_20725</name>
</gene>
<organism evidence="2 3">
    <name type="scientific">Kitasatospora paranensis</name>
    <dbReference type="NCBI Taxonomy" id="258053"/>
    <lineage>
        <taxon>Bacteria</taxon>
        <taxon>Bacillati</taxon>
        <taxon>Actinomycetota</taxon>
        <taxon>Actinomycetes</taxon>
        <taxon>Kitasatosporales</taxon>
        <taxon>Streptomycetaceae</taxon>
        <taxon>Kitasatospora</taxon>
    </lineage>
</organism>
<dbReference type="EMBL" id="JBHTAJ010000039">
    <property type="protein sequence ID" value="MFC7181979.1"/>
    <property type="molecule type" value="Genomic_DNA"/>
</dbReference>
<dbReference type="Proteomes" id="UP001596435">
    <property type="component" value="Unassembled WGS sequence"/>
</dbReference>
<reference evidence="3" key="1">
    <citation type="journal article" date="2019" name="Int. J. Syst. Evol. Microbiol.">
        <title>The Global Catalogue of Microorganisms (GCM) 10K type strain sequencing project: providing services to taxonomists for standard genome sequencing and annotation.</title>
        <authorList>
            <consortium name="The Broad Institute Genomics Platform"/>
            <consortium name="The Broad Institute Genome Sequencing Center for Infectious Disease"/>
            <person name="Wu L."/>
            <person name="Ma J."/>
        </authorList>
    </citation>
    <scope>NUCLEOTIDE SEQUENCE [LARGE SCALE GENOMIC DNA]</scope>
    <source>
        <strain evidence="3">CGMCC 1.12859</strain>
    </source>
</reference>
<dbReference type="PANTHER" id="PTHR35333:SF3">
    <property type="entry name" value="BETA-LACTAMASE-TYPE TRANSPEPTIDASE FOLD CONTAINING PROTEIN"/>
    <property type="match status" value="1"/>
</dbReference>
<proteinExistence type="predicted"/>
<dbReference type="PANTHER" id="PTHR35333">
    <property type="entry name" value="BETA-LACTAMASE"/>
    <property type="match status" value="1"/>
</dbReference>
<feature type="domain" description="Beta-lactamase class A catalytic" evidence="1">
    <location>
        <begin position="132"/>
        <end position="271"/>
    </location>
</feature>
<dbReference type="InterPro" id="IPR012338">
    <property type="entry name" value="Beta-lactam/transpept-like"/>
</dbReference>
<dbReference type="Pfam" id="PF13354">
    <property type="entry name" value="Beta-lactamase2"/>
    <property type="match status" value="1"/>
</dbReference>
<protein>
    <submittedName>
        <fullName evidence="2">Serine hydrolase</fullName>
    </submittedName>
</protein>
<evidence type="ECO:0000313" key="2">
    <source>
        <dbReference type="EMBL" id="MFC7181979.1"/>
    </source>
</evidence>
<evidence type="ECO:0000259" key="1">
    <source>
        <dbReference type="Pfam" id="PF13354"/>
    </source>
</evidence>
<accession>A0ABW2G0W3</accession>
<dbReference type="InterPro" id="IPR000871">
    <property type="entry name" value="Beta-lactam_class-A"/>
</dbReference>
<keyword evidence="3" id="KW-1185">Reference proteome</keyword>